<comment type="caution">
    <text evidence="2">The sequence shown here is derived from an EMBL/GenBank/DDBJ whole genome shotgun (WGS) entry which is preliminary data.</text>
</comment>
<name>A0A9D1V5Y7_9FIRM</name>
<evidence type="ECO:0000313" key="2">
    <source>
        <dbReference type="EMBL" id="HIX06404.1"/>
    </source>
</evidence>
<sequence>MKPLFKKCCAAGLCALLAACGAAPGPGASSAPAASQNPVSDPPQVEYLASASTDSGFYDIVLHGDGTGNLIYYDYETMQCVYLSSQPNSDHRDESDTSFLPTVVGGAYAVADSRHLYVMKSTFRFTDDEALAAGYLMRMEPNGQGRQTVPLPSDSSLIGGCVTLDEDKVLTVLCQVRRDTSEEWYLAEADFDAGTIRRRLDFEGMDAVRLVGACARGPIFILRDGEEEMRLYLYDLENSTLEPIPFSVTPWNWCLDGSTGVICYPEGREIYFYDVASGQRQASGCSLPEGEWTEAWFNELVDGYLSVTLDEEDGSSVTLCLATGEAFYPAMEDMDRPVIIAAVTPKGYLVKLGGIPFKYQDYTPDGVPYENEAILSHYAMMDKEDYWNNRPNYREFQNLAYENYSMN</sequence>
<dbReference type="AlphaFoldDB" id="A0A9D1V5Y7"/>
<feature type="chain" id="PRO_5039664906" description="Lipoprotein" evidence="1">
    <location>
        <begin position="23"/>
        <end position="407"/>
    </location>
</feature>
<evidence type="ECO:0000256" key="1">
    <source>
        <dbReference type="SAM" id="SignalP"/>
    </source>
</evidence>
<evidence type="ECO:0000313" key="3">
    <source>
        <dbReference type="Proteomes" id="UP000824193"/>
    </source>
</evidence>
<dbReference type="PROSITE" id="PS51257">
    <property type="entry name" value="PROKAR_LIPOPROTEIN"/>
    <property type="match status" value="1"/>
</dbReference>
<feature type="signal peptide" evidence="1">
    <location>
        <begin position="1"/>
        <end position="22"/>
    </location>
</feature>
<gene>
    <name evidence="2" type="ORF">H9865_09980</name>
</gene>
<reference evidence="2" key="1">
    <citation type="journal article" date="2021" name="PeerJ">
        <title>Extensive microbial diversity within the chicken gut microbiome revealed by metagenomics and culture.</title>
        <authorList>
            <person name="Gilroy R."/>
            <person name="Ravi A."/>
            <person name="Getino M."/>
            <person name="Pursley I."/>
            <person name="Horton D.L."/>
            <person name="Alikhan N.F."/>
            <person name="Baker D."/>
            <person name="Gharbi K."/>
            <person name="Hall N."/>
            <person name="Watson M."/>
            <person name="Adriaenssens E.M."/>
            <person name="Foster-Nyarko E."/>
            <person name="Jarju S."/>
            <person name="Secka A."/>
            <person name="Antonio M."/>
            <person name="Oren A."/>
            <person name="Chaudhuri R.R."/>
            <person name="La Ragione R."/>
            <person name="Hildebrand F."/>
            <person name="Pallen M.J."/>
        </authorList>
    </citation>
    <scope>NUCLEOTIDE SEQUENCE</scope>
    <source>
        <strain evidence="2">2239</strain>
    </source>
</reference>
<dbReference type="EMBL" id="DXFW01000035">
    <property type="protein sequence ID" value="HIX06404.1"/>
    <property type="molecule type" value="Genomic_DNA"/>
</dbReference>
<proteinExistence type="predicted"/>
<evidence type="ECO:0008006" key="4">
    <source>
        <dbReference type="Google" id="ProtNLM"/>
    </source>
</evidence>
<dbReference type="SUPFAM" id="SSF82171">
    <property type="entry name" value="DPP6 N-terminal domain-like"/>
    <property type="match status" value="1"/>
</dbReference>
<reference evidence="2" key="2">
    <citation type="submission" date="2021-04" db="EMBL/GenBank/DDBJ databases">
        <authorList>
            <person name="Gilroy R."/>
        </authorList>
    </citation>
    <scope>NUCLEOTIDE SEQUENCE</scope>
    <source>
        <strain evidence="2">2239</strain>
    </source>
</reference>
<protein>
    <recommendedName>
        <fullName evidence="4">Lipoprotein</fullName>
    </recommendedName>
</protein>
<accession>A0A9D1V5Y7</accession>
<dbReference type="Proteomes" id="UP000824193">
    <property type="component" value="Unassembled WGS sequence"/>
</dbReference>
<keyword evidence="1" id="KW-0732">Signal</keyword>
<organism evidence="2 3">
    <name type="scientific">Candidatus Allofournierella pullicola</name>
    <dbReference type="NCBI Taxonomy" id="2838596"/>
    <lineage>
        <taxon>Bacteria</taxon>
        <taxon>Bacillati</taxon>
        <taxon>Bacillota</taxon>
        <taxon>Clostridia</taxon>
        <taxon>Eubacteriales</taxon>
        <taxon>Oscillospiraceae</taxon>
        <taxon>Allofournierella</taxon>
    </lineage>
</organism>